<dbReference type="EMBL" id="AZJD01000004">
    <property type="protein sequence ID" value="ETD12835.1"/>
    <property type="molecule type" value="Genomic_DNA"/>
</dbReference>
<evidence type="ECO:0000256" key="1">
    <source>
        <dbReference type="SAM" id="Phobius"/>
    </source>
</evidence>
<proteinExistence type="predicted"/>
<feature type="transmembrane region" description="Helical" evidence="1">
    <location>
        <begin position="288"/>
        <end position="306"/>
    </location>
</feature>
<feature type="transmembrane region" description="Helical" evidence="1">
    <location>
        <begin position="211"/>
        <end position="230"/>
    </location>
</feature>
<dbReference type="RefSeq" id="WP_023918787.1">
    <property type="nucleotide sequence ID" value="NZ_KI669401.1"/>
</dbReference>
<feature type="transmembrane region" description="Helical" evidence="1">
    <location>
        <begin position="40"/>
        <end position="60"/>
    </location>
</feature>
<gene>
    <name evidence="2" type="ORF">HMPREF1195_00969</name>
</gene>
<sequence length="349" mass="40606">MKQPRKFYIYSRSSLYFLTFLAVSMLIAVIQLLIEDNFFENLTALLAACFLLVTVGWIAFSSMGRIEIRNSEIVVDRNFKRYRLDPFTIVVRMGEKNTSRGITNYPIYVEGNVIGHGTSDCSVTLKFLGTKQRNKELLKYYQEHLQAQVEANKTLEQETTEVDFEQIVLASKDRQQFPLRDLVEFGVDQGNLKKTVFYHPKENKLYVGKSVPFPIIFTPSSVLFYGIYLLTDRVSFHGLIPLVLSFGLMLVIAIWQLKRRRQTYTVNVIPYEIPEHYFQVQKSNGLKTYLLILVFGLITLGLSILYLTFGSFLLLFISFLMWYLFVVLTLSGQFKKTHYLKILEKKYFP</sequence>
<protein>
    <submittedName>
        <fullName evidence="2">Uncharacterized protein</fullName>
    </submittedName>
</protein>
<evidence type="ECO:0000313" key="3">
    <source>
        <dbReference type="Proteomes" id="UP000018716"/>
    </source>
</evidence>
<feature type="transmembrane region" description="Helical" evidence="1">
    <location>
        <begin position="312"/>
        <end position="331"/>
    </location>
</feature>
<feature type="transmembrane region" description="Helical" evidence="1">
    <location>
        <begin position="236"/>
        <end position="255"/>
    </location>
</feature>
<dbReference type="Proteomes" id="UP000018716">
    <property type="component" value="Unassembled WGS sequence"/>
</dbReference>
<keyword evidence="1" id="KW-0472">Membrane</keyword>
<name>V8BDF7_STRPA</name>
<evidence type="ECO:0000313" key="2">
    <source>
        <dbReference type="EMBL" id="ETD12835.1"/>
    </source>
</evidence>
<dbReference type="HOGENOM" id="CLU_868560_0_0_9"/>
<accession>V8BDF7</accession>
<keyword evidence="3" id="KW-1185">Reference proteome</keyword>
<dbReference type="PATRIC" id="fig|1073372.3.peg.995"/>
<dbReference type="AlphaFoldDB" id="V8BDF7"/>
<dbReference type="OrthoDB" id="9985105at2"/>
<keyword evidence="1" id="KW-1133">Transmembrane helix</keyword>
<reference evidence="2 3" key="1">
    <citation type="submission" date="2013-10" db="EMBL/GenBank/DDBJ databases">
        <title>The Genome Sequence of Streptococcus parasanguinis CC87K.</title>
        <authorList>
            <consortium name="The Broad Institute Genomics Platform"/>
            <person name="Earl A."/>
            <person name="Allen-Vercoe E."/>
            <person name="Daigneault M."/>
            <person name="Young S.K."/>
            <person name="Zeng Q."/>
            <person name="Gargeya S."/>
            <person name="Fitzgerald M."/>
            <person name="Abouelleil A."/>
            <person name="Alvarado L."/>
            <person name="Chapman S.B."/>
            <person name="Gainer-Dewar J."/>
            <person name="Goldberg J."/>
            <person name="Griggs A."/>
            <person name="Gujja S."/>
            <person name="Hansen M."/>
            <person name="Howarth C."/>
            <person name="Imamovic A."/>
            <person name="Ireland A."/>
            <person name="Larimer J."/>
            <person name="McCowan C."/>
            <person name="Murphy C."/>
            <person name="Pearson M."/>
            <person name="Poon T.W."/>
            <person name="Priest M."/>
            <person name="Roberts A."/>
            <person name="Saif S."/>
            <person name="Shea T."/>
            <person name="Sykes S."/>
            <person name="Wortman J."/>
            <person name="Nusbaum C."/>
            <person name="Birren B."/>
        </authorList>
    </citation>
    <scope>NUCLEOTIDE SEQUENCE [LARGE SCALE GENOMIC DNA]</scope>
    <source>
        <strain evidence="2 3">CC87K</strain>
    </source>
</reference>
<keyword evidence="1" id="KW-0812">Transmembrane</keyword>
<comment type="caution">
    <text evidence="2">The sequence shown here is derived from an EMBL/GenBank/DDBJ whole genome shotgun (WGS) entry which is preliminary data.</text>
</comment>
<feature type="transmembrane region" description="Helical" evidence="1">
    <location>
        <begin position="15"/>
        <end position="34"/>
    </location>
</feature>
<organism evidence="2 3">
    <name type="scientific">Streptococcus parasanguinis CC87K</name>
    <dbReference type="NCBI Taxonomy" id="1073372"/>
    <lineage>
        <taxon>Bacteria</taxon>
        <taxon>Bacillati</taxon>
        <taxon>Bacillota</taxon>
        <taxon>Bacilli</taxon>
        <taxon>Lactobacillales</taxon>
        <taxon>Streptococcaceae</taxon>
        <taxon>Streptococcus</taxon>
    </lineage>
</organism>